<comment type="caution">
    <text evidence="7">The sequence shown here is derived from an EMBL/GenBank/DDBJ whole genome shotgun (WGS) entry which is preliminary data.</text>
</comment>
<accession>A0A502GSX2</accession>
<dbReference type="EC" id="4.6.1.13" evidence="2"/>
<dbReference type="PANTHER" id="PTHR13593">
    <property type="match status" value="1"/>
</dbReference>
<dbReference type="GO" id="GO:0006629">
    <property type="term" value="P:lipid metabolic process"/>
    <property type="evidence" value="ECO:0007669"/>
    <property type="project" value="InterPro"/>
</dbReference>
<organism evidence="7 8">
    <name type="scientific">Ewingella americana</name>
    <dbReference type="NCBI Taxonomy" id="41202"/>
    <lineage>
        <taxon>Bacteria</taxon>
        <taxon>Pseudomonadati</taxon>
        <taxon>Pseudomonadota</taxon>
        <taxon>Gammaproteobacteria</taxon>
        <taxon>Enterobacterales</taxon>
        <taxon>Yersiniaceae</taxon>
        <taxon>Ewingella</taxon>
    </lineage>
</organism>
<dbReference type="OrthoDB" id="7191982at2"/>
<dbReference type="GO" id="GO:0008081">
    <property type="term" value="F:phosphoric diester hydrolase activity"/>
    <property type="evidence" value="ECO:0007669"/>
    <property type="project" value="InterPro"/>
</dbReference>
<sequence>MSYFRDDTPLNQISIPGTHDSSTFAADGASVVRGLVMTQNAIDDISKQLTDGIRFIDARCRHIENSFAMHHDRYYLNHMFGDVLNACYSFLAANPSECIIMSVKQEYDESKCTRTFIETFEQSYYNKDRWYVGNTVPRLGDVRGKIVLLSRFGGNMGILANGWKDNDVSQLGGYLYIQDKYNEHNEVNKWHAIKEAWDFSANNHKLGWLTLNFTSISGEAGTTPYEYAADKNPELANYISSRKEGGGIIISDYYYEGRIAQNVIKTNFRDI</sequence>
<proteinExistence type="predicted"/>
<dbReference type="Pfam" id="PF00388">
    <property type="entry name" value="PI-PLC-X"/>
    <property type="match status" value="1"/>
</dbReference>
<dbReference type="AlphaFoldDB" id="A0A502GSX2"/>
<dbReference type="PANTHER" id="PTHR13593:SF113">
    <property type="entry name" value="SI:DKEY-266F7.9"/>
    <property type="match status" value="1"/>
</dbReference>
<evidence type="ECO:0000256" key="1">
    <source>
        <dbReference type="ARBA" id="ARBA00001316"/>
    </source>
</evidence>
<dbReference type="PROSITE" id="PS50007">
    <property type="entry name" value="PIPLC_X_DOMAIN"/>
    <property type="match status" value="1"/>
</dbReference>
<name>A0A502GSX2_9GAMM</name>
<dbReference type="SUPFAM" id="SSF51695">
    <property type="entry name" value="PLC-like phosphodiesterases"/>
    <property type="match status" value="1"/>
</dbReference>
<feature type="domain" description="Phosphatidylinositol-specific phospholipase C X" evidence="6">
    <location>
        <begin position="4"/>
        <end position="151"/>
    </location>
</feature>
<evidence type="ECO:0000313" key="7">
    <source>
        <dbReference type="EMBL" id="TPG64350.1"/>
    </source>
</evidence>
<comment type="catalytic activity">
    <reaction evidence="1">
        <text>a 1,2-diacyl-sn-glycero-3-phospho-(1D-myo-inositol) = 1D-myo-inositol 1,2-cyclic phosphate + a 1,2-diacyl-sn-glycerol</text>
        <dbReference type="Rhea" id="RHEA:17093"/>
        <dbReference type="ChEBI" id="CHEBI:17815"/>
        <dbReference type="ChEBI" id="CHEBI:57880"/>
        <dbReference type="ChEBI" id="CHEBI:58484"/>
        <dbReference type="EC" id="4.6.1.13"/>
    </reaction>
</comment>
<keyword evidence="8" id="KW-1185">Reference proteome</keyword>
<dbReference type="InterPro" id="IPR051057">
    <property type="entry name" value="PI-PLC_domain"/>
</dbReference>
<gene>
    <name evidence="7" type="ORF">EAH77_03290</name>
</gene>
<dbReference type="SMART" id="SM00148">
    <property type="entry name" value="PLCXc"/>
    <property type="match status" value="1"/>
</dbReference>
<dbReference type="CDD" id="cd08586">
    <property type="entry name" value="PI-PLCc_BcPLC_like"/>
    <property type="match status" value="1"/>
</dbReference>
<dbReference type="InterPro" id="IPR017946">
    <property type="entry name" value="PLC-like_Pdiesterase_TIM-brl"/>
</dbReference>
<evidence type="ECO:0000256" key="2">
    <source>
        <dbReference type="ARBA" id="ARBA00012581"/>
    </source>
</evidence>
<evidence type="ECO:0000313" key="8">
    <source>
        <dbReference type="Proteomes" id="UP000317663"/>
    </source>
</evidence>
<evidence type="ECO:0000256" key="4">
    <source>
        <dbReference type="ARBA" id="ARBA00030474"/>
    </source>
</evidence>
<evidence type="ECO:0000259" key="6">
    <source>
        <dbReference type="SMART" id="SM00148"/>
    </source>
</evidence>
<reference evidence="7 8" key="1">
    <citation type="journal article" date="2019" name="Environ. Microbiol.">
        <title>Species interactions and distinct microbial communities in high Arctic permafrost affected cryosols are associated with the CH4 and CO2 gas fluxes.</title>
        <authorList>
            <person name="Altshuler I."/>
            <person name="Hamel J."/>
            <person name="Turney S."/>
            <person name="Magnuson E."/>
            <person name="Levesque R."/>
            <person name="Greer C."/>
            <person name="Whyte L.G."/>
        </authorList>
    </citation>
    <scope>NUCLEOTIDE SEQUENCE [LARGE SCALE GENOMIC DNA]</scope>
    <source>
        <strain evidence="7 8">E4</strain>
    </source>
</reference>
<dbReference type="EMBL" id="RCZD01000002">
    <property type="protein sequence ID" value="TPG64350.1"/>
    <property type="molecule type" value="Genomic_DNA"/>
</dbReference>
<evidence type="ECO:0000256" key="3">
    <source>
        <dbReference type="ARBA" id="ARBA00019758"/>
    </source>
</evidence>
<dbReference type="GO" id="GO:0004436">
    <property type="term" value="F:phosphatidylinositol diacylglycerol-lyase activity"/>
    <property type="evidence" value="ECO:0007669"/>
    <property type="project" value="UniProtKB-EC"/>
</dbReference>
<dbReference type="InterPro" id="IPR000909">
    <property type="entry name" value="PLipase_C_PInositol-sp_X_dom"/>
</dbReference>
<dbReference type="Gene3D" id="3.20.20.190">
    <property type="entry name" value="Phosphatidylinositol (PI) phosphodiesterase"/>
    <property type="match status" value="1"/>
</dbReference>
<dbReference type="Proteomes" id="UP000317663">
    <property type="component" value="Unassembled WGS sequence"/>
</dbReference>
<protein>
    <recommendedName>
        <fullName evidence="3">1-phosphatidylinositol phosphodiesterase</fullName>
        <ecNumber evidence="2">4.6.1.13</ecNumber>
    </recommendedName>
    <alternativeName>
        <fullName evidence="4">Phosphatidylinositol diacylglycerol-lyase</fullName>
    </alternativeName>
    <alternativeName>
        <fullName evidence="5">Phosphatidylinositol-specific phospholipase C</fullName>
    </alternativeName>
</protein>
<evidence type="ECO:0000256" key="5">
    <source>
        <dbReference type="ARBA" id="ARBA00030782"/>
    </source>
</evidence>